<name>A0A9X4KF57_9BACL</name>
<proteinExistence type="predicted"/>
<dbReference type="AlphaFoldDB" id="A0A9X4KF57"/>
<organism evidence="2 3">
    <name type="scientific">Cohnella ginsengisoli</name>
    <dbReference type="NCBI Taxonomy" id="425004"/>
    <lineage>
        <taxon>Bacteria</taxon>
        <taxon>Bacillati</taxon>
        <taxon>Bacillota</taxon>
        <taxon>Bacilli</taxon>
        <taxon>Bacillales</taxon>
        <taxon>Paenibacillaceae</taxon>
        <taxon>Cohnella</taxon>
    </lineage>
</organism>
<accession>A0A9X4KF57</accession>
<sequence>MPTAADSSLSGFATVVAVRQTGPAPAANAAASSSRRTRAGPRSWTPMTASHWLPAGVGTA</sequence>
<keyword evidence="3" id="KW-1185">Reference proteome</keyword>
<protein>
    <submittedName>
        <fullName evidence="2">Uncharacterized protein</fullName>
    </submittedName>
</protein>
<dbReference type="EMBL" id="JAPDHZ010000002">
    <property type="protein sequence ID" value="MDG0790932.1"/>
    <property type="molecule type" value="Genomic_DNA"/>
</dbReference>
<evidence type="ECO:0000313" key="2">
    <source>
        <dbReference type="EMBL" id="MDG0790932.1"/>
    </source>
</evidence>
<dbReference type="Proteomes" id="UP001153387">
    <property type="component" value="Unassembled WGS sequence"/>
</dbReference>
<gene>
    <name evidence="2" type="ORF">OMP38_08690</name>
</gene>
<reference evidence="2 3" key="1">
    <citation type="submission" date="2022-10" db="EMBL/GenBank/DDBJ databases">
        <title>Comparative genomic analysis of Cohnella hashimotonis sp. nov., isolated from the International Space Station.</title>
        <authorList>
            <person name="Simpson A."/>
            <person name="Venkateswaran K."/>
        </authorList>
    </citation>
    <scope>NUCLEOTIDE SEQUENCE [LARGE SCALE GENOMIC DNA]</scope>
    <source>
        <strain evidence="2 3">DSM 18997</strain>
    </source>
</reference>
<comment type="caution">
    <text evidence="2">The sequence shown here is derived from an EMBL/GenBank/DDBJ whole genome shotgun (WGS) entry which is preliminary data.</text>
</comment>
<feature type="region of interest" description="Disordered" evidence="1">
    <location>
        <begin position="23"/>
        <end position="60"/>
    </location>
</feature>
<evidence type="ECO:0000313" key="3">
    <source>
        <dbReference type="Proteomes" id="UP001153387"/>
    </source>
</evidence>
<feature type="compositionally biased region" description="Low complexity" evidence="1">
    <location>
        <begin position="23"/>
        <end position="34"/>
    </location>
</feature>
<dbReference type="RefSeq" id="WP_277564720.1">
    <property type="nucleotide sequence ID" value="NZ_JAPDHZ010000002.1"/>
</dbReference>
<evidence type="ECO:0000256" key="1">
    <source>
        <dbReference type="SAM" id="MobiDB-lite"/>
    </source>
</evidence>